<evidence type="ECO:0000256" key="2">
    <source>
        <dbReference type="ARBA" id="ARBA00022801"/>
    </source>
</evidence>
<dbReference type="PANTHER" id="PTHR43046">
    <property type="entry name" value="GDP-MANNOSE MANNOSYL HYDROLASE"/>
    <property type="match status" value="1"/>
</dbReference>
<dbReference type="AlphaFoldDB" id="A0A5B8XPV9"/>
<dbReference type="InterPro" id="IPR020084">
    <property type="entry name" value="NUDIX_hydrolase_CS"/>
</dbReference>
<dbReference type="PROSITE" id="PS51462">
    <property type="entry name" value="NUDIX"/>
    <property type="match status" value="1"/>
</dbReference>
<dbReference type="RefSeq" id="WP_146956683.1">
    <property type="nucleotide sequence ID" value="NZ_CP042467.1"/>
</dbReference>
<evidence type="ECO:0000259" key="3">
    <source>
        <dbReference type="PROSITE" id="PS51462"/>
    </source>
</evidence>
<keyword evidence="2" id="KW-0378">Hydrolase</keyword>
<protein>
    <submittedName>
        <fullName evidence="4">NUDIX domain-containing protein</fullName>
    </submittedName>
</protein>
<sequence length="172" mass="20327">MRLLKTMIHPDVEPASPRVLRRQAARGIVLREEQILLLYTERYDDFSFPGGGVDDGEELLDGLRREVEEETGAQDIKILRDFGYIEEYRPFWKPEYDLMHMTSHFFVCDVAHELREAKMESYEHANGMRPVWVDLREALAHNRDVMHRQDSKMGLSIQRETFVLETVEQELF</sequence>
<dbReference type="Gene3D" id="3.90.79.10">
    <property type="entry name" value="Nucleoside Triphosphate Pyrophosphohydrolase"/>
    <property type="match status" value="1"/>
</dbReference>
<dbReference type="Proteomes" id="UP000321595">
    <property type="component" value="Chromosome"/>
</dbReference>
<evidence type="ECO:0000313" key="5">
    <source>
        <dbReference type="Proteomes" id="UP000321595"/>
    </source>
</evidence>
<dbReference type="EMBL" id="CP042467">
    <property type="protein sequence ID" value="QED25796.1"/>
    <property type="molecule type" value="Genomic_DNA"/>
</dbReference>
<evidence type="ECO:0000256" key="1">
    <source>
        <dbReference type="ARBA" id="ARBA00001946"/>
    </source>
</evidence>
<feature type="domain" description="Nudix hydrolase" evidence="3">
    <location>
        <begin position="20"/>
        <end position="161"/>
    </location>
</feature>
<dbReference type="GO" id="GO:0016787">
    <property type="term" value="F:hydrolase activity"/>
    <property type="evidence" value="ECO:0007669"/>
    <property type="project" value="UniProtKB-KW"/>
</dbReference>
<name>A0A5B8XPV9_9DELT</name>
<dbReference type="Pfam" id="PF00293">
    <property type="entry name" value="NUDIX"/>
    <property type="match status" value="1"/>
</dbReference>
<dbReference type="InterPro" id="IPR015797">
    <property type="entry name" value="NUDIX_hydrolase-like_dom_sf"/>
</dbReference>
<dbReference type="PANTHER" id="PTHR43046:SF15">
    <property type="entry name" value="MUTT_NUDIX FAMILY PROTEIN"/>
    <property type="match status" value="1"/>
</dbReference>
<dbReference type="SUPFAM" id="SSF55811">
    <property type="entry name" value="Nudix"/>
    <property type="match status" value="1"/>
</dbReference>
<dbReference type="OrthoDB" id="9804442at2"/>
<dbReference type="InterPro" id="IPR000086">
    <property type="entry name" value="NUDIX_hydrolase_dom"/>
</dbReference>
<keyword evidence="5" id="KW-1185">Reference proteome</keyword>
<comment type="cofactor">
    <cofactor evidence="1">
        <name>Mg(2+)</name>
        <dbReference type="ChEBI" id="CHEBI:18420"/>
    </cofactor>
</comment>
<evidence type="ECO:0000313" key="4">
    <source>
        <dbReference type="EMBL" id="QED25796.1"/>
    </source>
</evidence>
<gene>
    <name evidence="4" type="ORF">FRD01_00665</name>
</gene>
<reference evidence="4 5" key="1">
    <citation type="submission" date="2019-08" db="EMBL/GenBank/DDBJ databases">
        <authorList>
            <person name="Liang Q."/>
        </authorList>
    </citation>
    <scope>NUCLEOTIDE SEQUENCE [LARGE SCALE GENOMIC DNA]</scope>
    <source>
        <strain evidence="4 5">V1718</strain>
    </source>
</reference>
<proteinExistence type="predicted"/>
<organism evidence="4 5">
    <name type="scientific">Microvenator marinus</name>
    <dbReference type="NCBI Taxonomy" id="2600177"/>
    <lineage>
        <taxon>Bacteria</taxon>
        <taxon>Deltaproteobacteria</taxon>
        <taxon>Bradymonadales</taxon>
        <taxon>Microvenatoraceae</taxon>
        <taxon>Microvenator</taxon>
    </lineage>
</organism>
<dbReference type="KEGG" id="bbae:FRD01_00665"/>
<accession>A0A5B8XPV9</accession>
<dbReference type="PROSITE" id="PS00893">
    <property type="entry name" value="NUDIX_BOX"/>
    <property type="match status" value="1"/>
</dbReference>